<feature type="region of interest" description="Disordered" evidence="1">
    <location>
        <begin position="1"/>
        <end position="31"/>
    </location>
</feature>
<evidence type="ECO:0000256" key="1">
    <source>
        <dbReference type="SAM" id="MobiDB-lite"/>
    </source>
</evidence>
<dbReference type="OMA" id="PIFANEC"/>
<dbReference type="AlphaFoldDB" id="K0T7K0"/>
<dbReference type="Proteomes" id="UP000266841">
    <property type="component" value="Unassembled WGS sequence"/>
</dbReference>
<accession>K0T7K0</accession>
<dbReference type="EMBL" id="AGNL01003418">
    <property type="protein sequence ID" value="EJK74713.1"/>
    <property type="molecule type" value="Genomic_DNA"/>
</dbReference>
<feature type="compositionally biased region" description="Acidic residues" evidence="1">
    <location>
        <begin position="9"/>
        <end position="31"/>
    </location>
</feature>
<evidence type="ECO:0000313" key="2">
    <source>
        <dbReference type="EMBL" id="EJK74713.1"/>
    </source>
</evidence>
<keyword evidence="3" id="KW-1185">Reference proteome</keyword>
<reference evidence="2 3" key="1">
    <citation type="journal article" date="2012" name="Genome Biol.">
        <title>Genome and low-iron response of an oceanic diatom adapted to chronic iron limitation.</title>
        <authorList>
            <person name="Lommer M."/>
            <person name="Specht M."/>
            <person name="Roy A.S."/>
            <person name="Kraemer L."/>
            <person name="Andreson R."/>
            <person name="Gutowska M.A."/>
            <person name="Wolf J."/>
            <person name="Bergner S.V."/>
            <person name="Schilhabel M.B."/>
            <person name="Klostermeier U.C."/>
            <person name="Beiko R.G."/>
            <person name="Rosenstiel P."/>
            <person name="Hippler M."/>
            <person name="Laroche J."/>
        </authorList>
    </citation>
    <scope>NUCLEOTIDE SEQUENCE [LARGE SCALE GENOMIC DNA]</scope>
    <source>
        <strain evidence="2 3">CCMP1005</strain>
    </source>
</reference>
<evidence type="ECO:0000313" key="3">
    <source>
        <dbReference type="Proteomes" id="UP000266841"/>
    </source>
</evidence>
<comment type="caution">
    <text evidence="2">The sequence shown here is derived from an EMBL/GenBank/DDBJ whole genome shotgun (WGS) entry which is preliminary data.</text>
</comment>
<sequence length="440" mass="47812">MKSMKFIFDDDDDEWADEEEEEHEPEAADDGENVAEISIEVLLDQLTYEGGSAGVGSDLASICRRIASPFPAEEGVDCAVANIVHLRRTNVLVSNHTGTMAQCRGPAGERLREAGAVDALLLALFRLLVGGPACSCHGVSLPDVVRGDDRPNRAAAYSSLQDTVAGVYRDRLGCELPSGDVLLRALQNSALDLATSALGGVRDLACGSAGNRAAILQWRPPDGPGGVRNGAELLGAYIRRYHGIDWRDIVLGLRFEDEDESVKGASYTKRGVKELRLLTNTLGCIRNSSHSTSDLCEAFYSFGLVDLLTWRLIGNVGKRAIGRLPRLPDASSPWREACFRCACALINISEKNECTAKKVGTNRELTLLLIESWGGVNMNDIRATKRGLPPLHLGLVAILNAARDEAPEGDVDDVVHYVLEREKMRKGVARANNLIQRRSR</sequence>
<dbReference type="OrthoDB" id="10587179at2759"/>
<dbReference type="eggNOG" id="ENOG502T938">
    <property type="taxonomic scope" value="Eukaryota"/>
</dbReference>
<name>K0T7K0_THAOC</name>
<organism evidence="2 3">
    <name type="scientific">Thalassiosira oceanica</name>
    <name type="common">Marine diatom</name>
    <dbReference type="NCBI Taxonomy" id="159749"/>
    <lineage>
        <taxon>Eukaryota</taxon>
        <taxon>Sar</taxon>
        <taxon>Stramenopiles</taxon>
        <taxon>Ochrophyta</taxon>
        <taxon>Bacillariophyta</taxon>
        <taxon>Coscinodiscophyceae</taxon>
        <taxon>Thalassiosirophycidae</taxon>
        <taxon>Thalassiosirales</taxon>
        <taxon>Thalassiosiraceae</taxon>
        <taxon>Thalassiosira</taxon>
    </lineage>
</organism>
<gene>
    <name evidence="2" type="ORF">THAOC_03594</name>
</gene>
<protein>
    <recommendedName>
        <fullName evidence="4">Ataxin-10 domain-containing protein</fullName>
    </recommendedName>
</protein>
<proteinExistence type="predicted"/>
<evidence type="ECO:0008006" key="4">
    <source>
        <dbReference type="Google" id="ProtNLM"/>
    </source>
</evidence>